<evidence type="ECO:0000256" key="2">
    <source>
        <dbReference type="ARBA" id="ARBA00022679"/>
    </source>
</evidence>
<keyword evidence="2" id="KW-0808">Transferase</keyword>
<accession>A0ABY0V5N1</accession>
<reference evidence="4 5" key="1">
    <citation type="submission" date="2016-10" db="EMBL/GenBank/DDBJ databases">
        <authorList>
            <person name="Varghese N."/>
            <person name="Submissions S."/>
        </authorList>
    </citation>
    <scope>NUCLEOTIDE SEQUENCE [LARGE SCALE GENOMIC DNA]</scope>
    <source>
        <strain evidence="4 5">DSM 9169</strain>
    </source>
</reference>
<dbReference type="Gene3D" id="3.40.50.150">
    <property type="entry name" value="Vaccinia Virus protein VP39"/>
    <property type="match status" value="1"/>
</dbReference>
<protein>
    <submittedName>
        <fullName evidence="4">Predicted O-methyltransferase YrrM</fullName>
    </submittedName>
</protein>
<keyword evidence="1" id="KW-0489">Methyltransferase</keyword>
<evidence type="ECO:0000313" key="5">
    <source>
        <dbReference type="Proteomes" id="UP000198976"/>
    </source>
</evidence>
<keyword evidence="5" id="KW-1185">Reference proteome</keyword>
<dbReference type="CDD" id="cd02440">
    <property type="entry name" value="AdoMet_MTases"/>
    <property type="match status" value="1"/>
</dbReference>
<dbReference type="PANTHER" id="PTHR10509:SF85">
    <property type="entry name" value="O-METHYLTRANSFERASE RV1220C-RELATED"/>
    <property type="match status" value="1"/>
</dbReference>
<dbReference type="InterPro" id="IPR002935">
    <property type="entry name" value="SAM_O-MeTrfase"/>
</dbReference>
<evidence type="ECO:0000256" key="3">
    <source>
        <dbReference type="ARBA" id="ARBA00022691"/>
    </source>
</evidence>
<dbReference type="Pfam" id="PF01596">
    <property type="entry name" value="Methyltransf_3"/>
    <property type="match status" value="1"/>
</dbReference>
<proteinExistence type="predicted"/>
<dbReference type="Proteomes" id="UP000198976">
    <property type="component" value="Chromosome I"/>
</dbReference>
<evidence type="ECO:0000256" key="1">
    <source>
        <dbReference type="ARBA" id="ARBA00022603"/>
    </source>
</evidence>
<organism evidence="4 5">
    <name type="scientific">Schaalia radingae</name>
    <dbReference type="NCBI Taxonomy" id="131110"/>
    <lineage>
        <taxon>Bacteria</taxon>
        <taxon>Bacillati</taxon>
        <taxon>Actinomycetota</taxon>
        <taxon>Actinomycetes</taxon>
        <taxon>Actinomycetales</taxon>
        <taxon>Actinomycetaceae</taxon>
        <taxon>Schaalia</taxon>
    </lineage>
</organism>
<keyword evidence="3" id="KW-0949">S-adenosyl-L-methionine</keyword>
<gene>
    <name evidence="4" type="ORF">SAMN04489714_0407</name>
</gene>
<evidence type="ECO:0000313" key="4">
    <source>
        <dbReference type="EMBL" id="SDT87224.1"/>
    </source>
</evidence>
<dbReference type="EMBL" id="LT629792">
    <property type="protein sequence ID" value="SDT87224.1"/>
    <property type="molecule type" value="Genomic_DNA"/>
</dbReference>
<dbReference type="InterPro" id="IPR050362">
    <property type="entry name" value="Cation-dep_OMT"/>
</dbReference>
<sequence>MTSDKAQTWVFSEEYVSESETIRRARDVAIELGAEPISTGVGATLRMLASCTGAKAVLEIGTGAGVSGLWMLEGIPTNGVLTTIDVEPEFHRHARRAFESAGRGSGHTRLISGRALDVLPRMAAGAYDMIVIDADVKETPEYLDHALRILRPGGTAVVVHALWHDRVADPARRDEETVVMREVIRVMGETEDFVTSLLPVGDGVLVAVKA</sequence>
<dbReference type="PROSITE" id="PS51682">
    <property type="entry name" value="SAM_OMT_I"/>
    <property type="match status" value="1"/>
</dbReference>
<dbReference type="SUPFAM" id="SSF53335">
    <property type="entry name" value="S-adenosyl-L-methionine-dependent methyltransferases"/>
    <property type="match status" value="1"/>
</dbReference>
<dbReference type="PANTHER" id="PTHR10509">
    <property type="entry name" value="O-METHYLTRANSFERASE-RELATED"/>
    <property type="match status" value="1"/>
</dbReference>
<name>A0ABY0V5N1_9ACTO</name>
<dbReference type="InterPro" id="IPR029063">
    <property type="entry name" value="SAM-dependent_MTases_sf"/>
</dbReference>